<protein>
    <submittedName>
        <fullName evidence="1">Uncharacterized protein</fullName>
    </submittedName>
</protein>
<evidence type="ECO:0000313" key="1">
    <source>
        <dbReference type="EMBL" id="KKL61991.1"/>
    </source>
</evidence>
<accession>A0A0F9E6W4</accession>
<name>A0A0F9E6W4_9ZZZZ</name>
<comment type="caution">
    <text evidence="1">The sequence shown here is derived from an EMBL/GenBank/DDBJ whole genome shotgun (WGS) entry which is preliminary data.</text>
</comment>
<dbReference type="EMBL" id="LAZR01028634">
    <property type="protein sequence ID" value="KKL61991.1"/>
    <property type="molecule type" value="Genomic_DNA"/>
</dbReference>
<dbReference type="AlphaFoldDB" id="A0A0F9E6W4"/>
<organism evidence="1">
    <name type="scientific">marine sediment metagenome</name>
    <dbReference type="NCBI Taxonomy" id="412755"/>
    <lineage>
        <taxon>unclassified sequences</taxon>
        <taxon>metagenomes</taxon>
        <taxon>ecological metagenomes</taxon>
    </lineage>
</organism>
<proteinExistence type="predicted"/>
<gene>
    <name evidence="1" type="ORF">LCGC14_2189680</name>
</gene>
<sequence>PDDTVFGNAVITGYESDGSGNPDQQLWYLGSSSSSNSNIIFLNRRNALLQFGTNGNTQMTILGNGDVGIGTISPSALLNVNGTLTFGSSTFPQNLTMFSPNGTSFSCGVLNDGSWACS</sequence>
<reference evidence="1" key="1">
    <citation type="journal article" date="2015" name="Nature">
        <title>Complex archaea that bridge the gap between prokaryotes and eukaryotes.</title>
        <authorList>
            <person name="Spang A."/>
            <person name="Saw J.H."/>
            <person name="Jorgensen S.L."/>
            <person name="Zaremba-Niedzwiedzka K."/>
            <person name="Martijn J."/>
            <person name="Lind A.E."/>
            <person name="van Eijk R."/>
            <person name="Schleper C."/>
            <person name="Guy L."/>
            <person name="Ettema T.J."/>
        </authorList>
    </citation>
    <scope>NUCLEOTIDE SEQUENCE</scope>
</reference>
<feature type="non-terminal residue" evidence="1">
    <location>
        <position position="1"/>
    </location>
</feature>